<organism evidence="3 4">
    <name type="scientific">Streptomyces rishiriensis</name>
    <dbReference type="NCBI Taxonomy" id="68264"/>
    <lineage>
        <taxon>Bacteria</taxon>
        <taxon>Bacillati</taxon>
        <taxon>Actinomycetota</taxon>
        <taxon>Actinomycetes</taxon>
        <taxon>Kitasatosporales</taxon>
        <taxon>Streptomycetaceae</taxon>
        <taxon>Streptomyces</taxon>
    </lineage>
</organism>
<feature type="compositionally biased region" description="Low complexity" evidence="1">
    <location>
        <begin position="442"/>
        <end position="452"/>
    </location>
</feature>
<dbReference type="EMBL" id="JAUSWV010000002">
    <property type="protein sequence ID" value="MDQ0581093.1"/>
    <property type="molecule type" value="Genomic_DNA"/>
</dbReference>
<dbReference type="Pfam" id="PF01861">
    <property type="entry name" value="BpsA_C"/>
    <property type="match status" value="1"/>
</dbReference>
<dbReference type="SUPFAM" id="SSF53335">
    <property type="entry name" value="S-adenosyl-L-methionine-dependent methyltransferases"/>
    <property type="match status" value="1"/>
</dbReference>
<reference evidence="3 4" key="1">
    <citation type="submission" date="2023-07" db="EMBL/GenBank/DDBJ databases">
        <title>Comparative genomics of wheat-associated soil bacteria to identify genetic determinants of phenazine resistance.</title>
        <authorList>
            <person name="Mouncey N."/>
        </authorList>
    </citation>
    <scope>NUCLEOTIDE SEQUENCE [LARGE SCALE GENOMIC DNA]</scope>
    <source>
        <strain evidence="3 4">B2I6</strain>
    </source>
</reference>
<feature type="region of interest" description="Disordered" evidence="1">
    <location>
        <begin position="442"/>
        <end position="472"/>
    </location>
</feature>
<protein>
    <submittedName>
        <fullName evidence="3">Methyltransferase/GNAT superfamily N-acetyltransferase/DNA-directed RNA polymerase subunit RPC12/RpoP</fullName>
    </submittedName>
</protein>
<dbReference type="Gene3D" id="3.40.50.150">
    <property type="entry name" value="Vaccinia Virus protein VP39"/>
    <property type="match status" value="1"/>
</dbReference>
<dbReference type="SUPFAM" id="SSF55729">
    <property type="entry name" value="Acyl-CoA N-acyltransferases (Nat)"/>
    <property type="match status" value="1"/>
</dbReference>
<keyword evidence="4" id="KW-1185">Reference proteome</keyword>
<comment type="caution">
    <text evidence="3">The sequence shown here is derived from an EMBL/GenBank/DDBJ whole genome shotgun (WGS) entry which is preliminary data.</text>
</comment>
<keyword evidence="3" id="KW-0489">Methyltransferase</keyword>
<dbReference type="PROSITE" id="PS51186">
    <property type="entry name" value="GNAT"/>
    <property type="match status" value="1"/>
</dbReference>
<sequence>MTNARRHPRSTTADSVLTEVAEAVRLQEGPPGVRSVLRALRRLAPASTKDLSRATGLPVPIVAALGNELRRRGFVTTQRPSRLTEAGLDLVAQLGMDLSLDATCTTCDGRELVIPDVLDAAVRRLRALMESGPAADMAIDQSHCTAETKVRRVLALLTAGALPGGSLLLIGDDDLISLAVAVVGDVLGGPIVEQVTVVDISAEILDYIRKVSAGLGTRVETVQHDLRLPLPAELLEQHDVAMTDPPYTAEGARLFLSRAVEGLRPGPAHSVFFSFGGKSPDEMLEVQREIMGLGLVTNGFVRNFNEYEGSGILGGVGFFQHLLTTTSTAPSHEGEFSGPLYTGDKRTRQREYTCVACDARFRVGPGARWTAVAALRAEGCPNCGKGPFRPGRLVPAEDPTTLAEQPAAVARQAALPRQVPAPAETPATDRNAPALAPDAVAATPAAAPATPVGRTSGWRPPTDEDRAGLAERARPYVTRQADERDLPAIGRFEAEIARVSFGEDAIDDPARWASRLGRAMEKSKEGMIVADGPGEEPVGWCWVSINQNAMTGDRYANFRSLAVSPVDNRSDVAELLLTAGLEFCLANGITEVVGRVHVGNVPMRTVYRKFGFDPTSLSMKLFLPEGEPKGDSAR</sequence>
<dbReference type="GO" id="GO:0008168">
    <property type="term" value="F:methyltransferase activity"/>
    <property type="evidence" value="ECO:0007669"/>
    <property type="project" value="UniProtKB-KW"/>
</dbReference>
<dbReference type="InterPro" id="IPR036390">
    <property type="entry name" value="WH_DNA-bd_sf"/>
</dbReference>
<evidence type="ECO:0000256" key="1">
    <source>
        <dbReference type="SAM" id="MobiDB-lite"/>
    </source>
</evidence>
<gene>
    <name evidence="3" type="ORF">QF030_003271</name>
</gene>
<dbReference type="CDD" id="cd02440">
    <property type="entry name" value="AdoMet_MTases"/>
    <property type="match status" value="1"/>
</dbReference>
<keyword evidence="3" id="KW-0808">Transferase</keyword>
<feature type="domain" description="N-acetyltransferase" evidence="2">
    <location>
        <begin position="476"/>
        <end position="634"/>
    </location>
</feature>
<dbReference type="PANTHER" id="PTHR23290">
    <property type="entry name" value="RRNA N6-ADENOSINE-METHYLTRANSFERASE METTL5"/>
    <property type="match status" value="1"/>
</dbReference>
<evidence type="ECO:0000313" key="4">
    <source>
        <dbReference type="Proteomes" id="UP001230654"/>
    </source>
</evidence>
<dbReference type="InterPro" id="IPR029063">
    <property type="entry name" value="SAM-dependent_MTases_sf"/>
</dbReference>
<proteinExistence type="predicted"/>
<dbReference type="PANTHER" id="PTHR23290:SF0">
    <property type="entry name" value="RRNA N6-ADENOSINE-METHYLTRANSFERASE METTL5"/>
    <property type="match status" value="1"/>
</dbReference>
<dbReference type="InterPro" id="IPR051720">
    <property type="entry name" value="rRNA_MeTrfase/Polyamine_Synth"/>
</dbReference>
<dbReference type="Proteomes" id="UP001230654">
    <property type="component" value="Unassembled WGS sequence"/>
</dbReference>
<dbReference type="Gene3D" id="3.40.630.30">
    <property type="match status" value="1"/>
</dbReference>
<accession>A0ABU0NQU8</accession>
<dbReference type="InterPro" id="IPR000182">
    <property type="entry name" value="GNAT_dom"/>
</dbReference>
<dbReference type="InterPro" id="IPR016181">
    <property type="entry name" value="Acyl_CoA_acyltransferase"/>
</dbReference>
<dbReference type="InterPro" id="IPR002723">
    <property type="entry name" value="BpsA_C"/>
</dbReference>
<dbReference type="GO" id="GO:0032259">
    <property type="term" value="P:methylation"/>
    <property type="evidence" value="ECO:0007669"/>
    <property type="project" value="UniProtKB-KW"/>
</dbReference>
<evidence type="ECO:0000259" key="2">
    <source>
        <dbReference type="PROSITE" id="PS51186"/>
    </source>
</evidence>
<dbReference type="Pfam" id="PF00583">
    <property type="entry name" value="Acetyltransf_1"/>
    <property type="match status" value="1"/>
</dbReference>
<dbReference type="SUPFAM" id="SSF46785">
    <property type="entry name" value="Winged helix' DNA-binding domain"/>
    <property type="match status" value="1"/>
</dbReference>
<evidence type="ECO:0000313" key="3">
    <source>
        <dbReference type="EMBL" id="MDQ0581093.1"/>
    </source>
</evidence>
<name>A0ABU0NQU8_STRRH</name>
<feature type="compositionally biased region" description="Basic and acidic residues" evidence="1">
    <location>
        <begin position="461"/>
        <end position="472"/>
    </location>
</feature>